<gene>
    <name evidence="1" type="ORF">B7P43_G17761</name>
</gene>
<comment type="caution">
    <text evidence="1">The sequence shown here is derived from an EMBL/GenBank/DDBJ whole genome shotgun (WGS) entry which is preliminary data.</text>
</comment>
<reference evidence="1 2" key="1">
    <citation type="submission" date="2017-12" db="EMBL/GenBank/DDBJ databases">
        <title>Hemimetabolous genomes reveal molecular basis of termite eusociality.</title>
        <authorList>
            <person name="Harrison M.C."/>
            <person name="Jongepier E."/>
            <person name="Robertson H.M."/>
            <person name="Arning N."/>
            <person name="Bitard-Feildel T."/>
            <person name="Chao H."/>
            <person name="Childers C.P."/>
            <person name="Dinh H."/>
            <person name="Doddapaneni H."/>
            <person name="Dugan S."/>
            <person name="Gowin J."/>
            <person name="Greiner C."/>
            <person name="Han Y."/>
            <person name="Hu H."/>
            <person name="Hughes D.S.T."/>
            <person name="Huylmans A.-K."/>
            <person name="Kemena C."/>
            <person name="Kremer L.P.M."/>
            <person name="Lee S.L."/>
            <person name="Lopez-Ezquerra A."/>
            <person name="Mallet L."/>
            <person name="Monroy-Kuhn J.M."/>
            <person name="Moser A."/>
            <person name="Murali S.C."/>
            <person name="Muzny D.M."/>
            <person name="Otani S."/>
            <person name="Piulachs M.-D."/>
            <person name="Poelchau M."/>
            <person name="Qu J."/>
            <person name="Schaub F."/>
            <person name="Wada-Katsumata A."/>
            <person name="Worley K.C."/>
            <person name="Xie Q."/>
            <person name="Ylla G."/>
            <person name="Poulsen M."/>
            <person name="Gibbs R.A."/>
            <person name="Schal C."/>
            <person name="Richards S."/>
            <person name="Belles X."/>
            <person name="Korb J."/>
            <person name="Bornberg-Bauer E."/>
        </authorList>
    </citation>
    <scope>NUCLEOTIDE SEQUENCE [LARGE SCALE GENOMIC DNA]</scope>
    <source>
        <tissue evidence="1">Whole body</tissue>
    </source>
</reference>
<evidence type="ECO:0000313" key="1">
    <source>
        <dbReference type="EMBL" id="PNF18214.1"/>
    </source>
</evidence>
<protein>
    <submittedName>
        <fullName evidence="1">Uncharacterized protein</fullName>
    </submittedName>
</protein>
<name>A0A2J7PPD8_9NEOP</name>
<keyword evidence="2" id="KW-1185">Reference proteome</keyword>
<proteinExistence type="predicted"/>
<dbReference type="Proteomes" id="UP000235965">
    <property type="component" value="Unassembled WGS sequence"/>
</dbReference>
<sequence>MSAKESLGFCEPKKHKPWFDERCSKVLDQGKQAKLQWLQDPGELNGDNLNNKRCEISRHFRKKKGISERQN</sequence>
<accession>A0A2J7PPD8</accession>
<dbReference type="AlphaFoldDB" id="A0A2J7PPD8"/>
<dbReference type="EMBL" id="NEVH01022708">
    <property type="protein sequence ID" value="PNF18214.1"/>
    <property type="molecule type" value="Genomic_DNA"/>
</dbReference>
<evidence type="ECO:0000313" key="2">
    <source>
        <dbReference type="Proteomes" id="UP000235965"/>
    </source>
</evidence>
<dbReference type="InParanoid" id="A0A2J7PPD8"/>
<organism evidence="1 2">
    <name type="scientific">Cryptotermes secundus</name>
    <dbReference type="NCBI Taxonomy" id="105785"/>
    <lineage>
        <taxon>Eukaryota</taxon>
        <taxon>Metazoa</taxon>
        <taxon>Ecdysozoa</taxon>
        <taxon>Arthropoda</taxon>
        <taxon>Hexapoda</taxon>
        <taxon>Insecta</taxon>
        <taxon>Pterygota</taxon>
        <taxon>Neoptera</taxon>
        <taxon>Polyneoptera</taxon>
        <taxon>Dictyoptera</taxon>
        <taxon>Blattodea</taxon>
        <taxon>Blattoidea</taxon>
        <taxon>Termitoidae</taxon>
        <taxon>Kalotermitidae</taxon>
        <taxon>Cryptotermitinae</taxon>
        <taxon>Cryptotermes</taxon>
    </lineage>
</organism>